<feature type="region of interest" description="Disordered" evidence="2">
    <location>
        <begin position="164"/>
        <end position="184"/>
    </location>
</feature>
<dbReference type="Gene3D" id="3.30.160.60">
    <property type="entry name" value="Classic Zinc Finger"/>
    <property type="match status" value="1"/>
</dbReference>
<accession>A0A4Z0ABM4</accession>
<dbReference type="InterPro" id="IPR013087">
    <property type="entry name" value="Znf_C2H2_type"/>
</dbReference>
<sequence>MTSSLDSLDLRVPASVTTQDIYDAVINFSDDAELLDMLATLPLQGDQVSTYGFLYRIVLSTVVTAFASDAYNMAMGHVHSDFNANDTTTFQMDPCFTTAMTRTVICDNDSGSTYGVPGFDDSQDAWSSTLGEMNTIPSHFSDFEQYNALPEVSIASMGTTHAQIPTSAAHPDSHRTSPRSACQRSYSEHTYDHQYTQQVAHTVYQHTIDPRLLLNGVNVPSQPTTPPLPIWSSHSPAMRSLGDTSSSAISFSPTTPKLPIYPLDIGMNIAGSAYIGCKKPVVVTAVQTPFSALSRHRSSRAAAEPSAWVPGKRKADEDGIEDHHHLSHGSAAQSSIQTHPRSAKRQRISSAQARAEITVSPNVGTSTQTAIPALKKTQVDSRGSGRGEQVPKTFNSEDLSGSITGPSTVTPKQISPGKKQGTRRKAKGEKEMCPWDGCGKHASRLADLRRHIRNIHLQQKARCRICGEGAREVRKDSVQRHLRTTHHFSETTQMEAQIVKVEVEVEPRVLEWLRAVGIEL</sequence>
<feature type="compositionally biased region" description="Polar residues" evidence="2">
    <location>
        <begin position="330"/>
        <end position="340"/>
    </location>
</feature>
<name>A0A4Z0ABM4_9AGAM</name>
<feature type="compositionally biased region" description="Basic and acidic residues" evidence="2">
    <location>
        <begin position="313"/>
        <end position="324"/>
    </location>
</feature>
<gene>
    <name evidence="4" type="ORF">EWM64_g325</name>
</gene>
<organism evidence="4 5">
    <name type="scientific">Hericium alpestre</name>
    <dbReference type="NCBI Taxonomy" id="135208"/>
    <lineage>
        <taxon>Eukaryota</taxon>
        <taxon>Fungi</taxon>
        <taxon>Dikarya</taxon>
        <taxon>Basidiomycota</taxon>
        <taxon>Agaricomycotina</taxon>
        <taxon>Agaricomycetes</taxon>
        <taxon>Russulales</taxon>
        <taxon>Hericiaceae</taxon>
        <taxon>Hericium</taxon>
    </lineage>
</organism>
<keyword evidence="1" id="KW-0862">Zinc</keyword>
<keyword evidence="1" id="KW-0479">Metal-binding</keyword>
<protein>
    <recommendedName>
        <fullName evidence="3">C2H2-type domain-containing protein</fullName>
    </recommendedName>
</protein>
<proteinExistence type="predicted"/>
<feature type="compositionally biased region" description="Polar residues" evidence="2">
    <location>
        <begin position="359"/>
        <end position="370"/>
    </location>
</feature>
<evidence type="ECO:0000256" key="2">
    <source>
        <dbReference type="SAM" id="MobiDB-lite"/>
    </source>
</evidence>
<comment type="caution">
    <text evidence="4">The sequence shown here is derived from an EMBL/GenBank/DDBJ whole genome shotgun (WGS) entry which is preliminary data.</text>
</comment>
<dbReference type="AlphaFoldDB" id="A0A4Z0ABM4"/>
<dbReference type="SMART" id="SM00355">
    <property type="entry name" value="ZnF_C2H2"/>
    <property type="match status" value="2"/>
</dbReference>
<dbReference type="GO" id="GO:0008270">
    <property type="term" value="F:zinc ion binding"/>
    <property type="evidence" value="ECO:0007669"/>
    <property type="project" value="UniProtKB-KW"/>
</dbReference>
<evidence type="ECO:0000313" key="4">
    <source>
        <dbReference type="EMBL" id="TFY83674.1"/>
    </source>
</evidence>
<evidence type="ECO:0000256" key="1">
    <source>
        <dbReference type="PROSITE-ProRule" id="PRU00042"/>
    </source>
</evidence>
<feature type="domain" description="C2H2-type" evidence="3">
    <location>
        <begin position="431"/>
        <end position="461"/>
    </location>
</feature>
<dbReference type="PROSITE" id="PS50157">
    <property type="entry name" value="ZINC_FINGER_C2H2_2"/>
    <property type="match status" value="1"/>
</dbReference>
<keyword evidence="5" id="KW-1185">Reference proteome</keyword>
<dbReference type="Proteomes" id="UP000298061">
    <property type="component" value="Unassembled WGS sequence"/>
</dbReference>
<keyword evidence="1" id="KW-0863">Zinc-finger</keyword>
<dbReference type="EMBL" id="SFCI01000015">
    <property type="protein sequence ID" value="TFY83674.1"/>
    <property type="molecule type" value="Genomic_DNA"/>
</dbReference>
<evidence type="ECO:0000313" key="5">
    <source>
        <dbReference type="Proteomes" id="UP000298061"/>
    </source>
</evidence>
<reference evidence="4 5" key="1">
    <citation type="submission" date="2019-02" db="EMBL/GenBank/DDBJ databases">
        <title>Genome sequencing of the rare red list fungi Hericium alpestre (H. flagellum).</title>
        <authorList>
            <person name="Buettner E."/>
            <person name="Kellner H."/>
        </authorList>
    </citation>
    <scope>NUCLEOTIDE SEQUENCE [LARGE SCALE GENOMIC DNA]</scope>
    <source>
        <strain evidence="4 5">DSM 108284</strain>
    </source>
</reference>
<evidence type="ECO:0000259" key="3">
    <source>
        <dbReference type="PROSITE" id="PS50157"/>
    </source>
</evidence>
<feature type="compositionally biased region" description="Polar residues" evidence="2">
    <location>
        <begin position="392"/>
        <end position="413"/>
    </location>
</feature>
<feature type="region of interest" description="Disordered" evidence="2">
    <location>
        <begin position="292"/>
        <end position="430"/>
    </location>
</feature>